<gene>
    <name evidence="9" type="ORF">AGERDE_LOCUS11842</name>
</gene>
<comment type="similarity">
    <text evidence="1 6">Belongs to the peptidase S1B family.</text>
</comment>
<dbReference type="Proteomes" id="UP000789831">
    <property type="component" value="Unassembled WGS sequence"/>
</dbReference>
<proteinExistence type="inferred from homology"/>
<dbReference type="InterPro" id="IPR001254">
    <property type="entry name" value="Trypsin_dom"/>
</dbReference>
<dbReference type="GO" id="GO:0004252">
    <property type="term" value="F:serine-type endopeptidase activity"/>
    <property type="evidence" value="ECO:0007669"/>
    <property type="project" value="InterPro"/>
</dbReference>
<evidence type="ECO:0000256" key="1">
    <source>
        <dbReference type="ARBA" id="ARBA00008764"/>
    </source>
</evidence>
<dbReference type="EMBL" id="CAJVPL010005935">
    <property type="protein sequence ID" value="CAG8661584.1"/>
    <property type="molecule type" value="Genomic_DNA"/>
</dbReference>
<evidence type="ECO:0000259" key="8">
    <source>
        <dbReference type="Pfam" id="PF00089"/>
    </source>
</evidence>
<dbReference type="OrthoDB" id="10037376at2759"/>
<comment type="caution">
    <text evidence="9">The sequence shown here is derived from an EMBL/GenBank/DDBJ whole genome shotgun (WGS) entry which is preliminary data.</text>
</comment>
<dbReference type="InterPro" id="IPR043504">
    <property type="entry name" value="Peptidase_S1_PA_chymotrypsin"/>
</dbReference>
<feature type="region of interest" description="Disordered" evidence="7">
    <location>
        <begin position="128"/>
        <end position="150"/>
    </location>
</feature>
<keyword evidence="2 6" id="KW-0645">Protease</keyword>
<dbReference type="SUPFAM" id="SSF50494">
    <property type="entry name" value="Trypsin-like serine proteases"/>
    <property type="match status" value="1"/>
</dbReference>
<evidence type="ECO:0000313" key="10">
    <source>
        <dbReference type="Proteomes" id="UP000789831"/>
    </source>
</evidence>
<feature type="domain" description="Peptidase S1" evidence="8">
    <location>
        <begin position="95"/>
        <end position="121"/>
    </location>
</feature>
<evidence type="ECO:0000256" key="6">
    <source>
        <dbReference type="RuleBase" id="RU004296"/>
    </source>
</evidence>
<dbReference type="EC" id="3.4.21.-" evidence="6"/>
<organism evidence="9 10">
    <name type="scientific">Ambispora gerdemannii</name>
    <dbReference type="NCBI Taxonomy" id="144530"/>
    <lineage>
        <taxon>Eukaryota</taxon>
        <taxon>Fungi</taxon>
        <taxon>Fungi incertae sedis</taxon>
        <taxon>Mucoromycota</taxon>
        <taxon>Glomeromycotina</taxon>
        <taxon>Glomeromycetes</taxon>
        <taxon>Archaeosporales</taxon>
        <taxon>Ambisporaceae</taxon>
        <taxon>Ambispora</taxon>
    </lineage>
</organism>
<keyword evidence="4 6" id="KW-0378">Hydrolase</keyword>
<keyword evidence="10" id="KW-1185">Reference proteome</keyword>
<keyword evidence="5 6" id="KW-0720">Serine protease</keyword>
<dbReference type="PANTHER" id="PTHR15462:SF8">
    <property type="entry name" value="SERINE PROTEASE"/>
    <property type="match status" value="1"/>
</dbReference>
<dbReference type="PRINTS" id="PR00839">
    <property type="entry name" value="V8PROTEASE"/>
</dbReference>
<keyword evidence="3" id="KW-0732">Signal</keyword>
<dbReference type="InterPro" id="IPR050966">
    <property type="entry name" value="Glutamyl_endopeptidase"/>
</dbReference>
<dbReference type="Gene3D" id="2.40.10.10">
    <property type="entry name" value="Trypsin-like serine proteases"/>
    <property type="match status" value="2"/>
</dbReference>
<evidence type="ECO:0000256" key="5">
    <source>
        <dbReference type="ARBA" id="ARBA00022825"/>
    </source>
</evidence>
<evidence type="ECO:0000256" key="3">
    <source>
        <dbReference type="ARBA" id="ARBA00022729"/>
    </source>
</evidence>
<dbReference type="InterPro" id="IPR008256">
    <property type="entry name" value="Peptidase_S1B"/>
</dbReference>
<evidence type="ECO:0000256" key="2">
    <source>
        <dbReference type="ARBA" id="ARBA00022670"/>
    </source>
</evidence>
<feature type="non-terminal residue" evidence="9">
    <location>
        <position position="1"/>
    </location>
</feature>
<dbReference type="AlphaFoldDB" id="A0A9N9E3V6"/>
<dbReference type="PANTHER" id="PTHR15462">
    <property type="entry name" value="SERINE PROTEASE"/>
    <property type="match status" value="1"/>
</dbReference>
<dbReference type="GO" id="GO:0006508">
    <property type="term" value="P:proteolysis"/>
    <property type="evidence" value="ECO:0007669"/>
    <property type="project" value="UniProtKB-KW"/>
</dbReference>
<reference evidence="9" key="1">
    <citation type="submission" date="2021-06" db="EMBL/GenBank/DDBJ databases">
        <authorList>
            <person name="Kallberg Y."/>
            <person name="Tangrot J."/>
            <person name="Rosling A."/>
        </authorList>
    </citation>
    <scope>NUCLEOTIDE SEQUENCE</scope>
    <source>
        <strain evidence="9">MT106</strain>
    </source>
</reference>
<sequence length="307" mass="35124">PTNISPTELIQQHADNLSWRVVDRATKTESGLNLTFSQLVKIIEDARFDDDQGSIAPIPLENNTDNDKKRNIPKRTPDPEHVENTDADSYITVGHIGSGCTGTLIGPNAVLTAGHCVYDGTNWYGNLDFSPGQNGPDPDPNDPDSDPKFDKINWIQDRASKSKLRLCADYFQEINTGWRFNWEGYPGDKVTNFRLVQNRFYHTHIAHYKHNKPHWTMWHEFCPRLRDVDELLFEHFGHTAKGTSGSGLYLFLEPDFLRIYGVVSHHVVRLSFPVVGCLPIFVDKPTHFNQILHMRFYDNTYLKSAEN</sequence>
<evidence type="ECO:0000313" key="9">
    <source>
        <dbReference type="EMBL" id="CAG8661584.1"/>
    </source>
</evidence>
<dbReference type="InterPro" id="IPR009003">
    <property type="entry name" value="Peptidase_S1_PA"/>
</dbReference>
<name>A0A9N9E3V6_9GLOM</name>
<dbReference type="Pfam" id="PF00089">
    <property type="entry name" value="Trypsin"/>
    <property type="match status" value="1"/>
</dbReference>
<feature type="region of interest" description="Disordered" evidence="7">
    <location>
        <begin position="53"/>
        <end position="86"/>
    </location>
</feature>
<evidence type="ECO:0000256" key="4">
    <source>
        <dbReference type="ARBA" id="ARBA00022801"/>
    </source>
</evidence>
<feature type="compositionally biased region" description="Basic and acidic residues" evidence="7">
    <location>
        <begin position="65"/>
        <end position="84"/>
    </location>
</feature>
<accession>A0A9N9E3V6</accession>
<evidence type="ECO:0000256" key="7">
    <source>
        <dbReference type="SAM" id="MobiDB-lite"/>
    </source>
</evidence>
<protein>
    <recommendedName>
        <fullName evidence="6">Serine protease</fullName>
        <ecNumber evidence="6">3.4.21.-</ecNumber>
    </recommendedName>
</protein>